<reference evidence="2" key="1">
    <citation type="journal article" date="2017" name="Nat. Ecol. Evol.">
        <title>Genome expansion and lineage-specific genetic innovations in the forest pathogenic fungi Armillaria.</title>
        <authorList>
            <person name="Sipos G."/>
            <person name="Prasanna A.N."/>
            <person name="Walter M.C."/>
            <person name="O'Connor E."/>
            <person name="Balint B."/>
            <person name="Krizsan K."/>
            <person name="Kiss B."/>
            <person name="Hess J."/>
            <person name="Varga T."/>
            <person name="Slot J."/>
            <person name="Riley R."/>
            <person name="Boka B."/>
            <person name="Rigling D."/>
            <person name="Barry K."/>
            <person name="Lee J."/>
            <person name="Mihaltcheva S."/>
            <person name="LaButti K."/>
            <person name="Lipzen A."/>
            <person name="Waldron R."/>
            <person name="Moloney N.M."/>
            <person name="Sperisen C."/>
            <person name="Kredics L."/>
            <person name="Vagvoelgyi C."/>
            <person name="Patrignani A."/>
            <person name="Fitzpatrick D."/>
            <person name="Nagy I."/>
            <person name="Doyle S."/>
            <person name="Anderson J.B."/>
            <person name="Grigoriev I.V."/>
            <person name="Gueldener U."/>
            <person name="Muensterkoetter M."/>
            <person name="Nagy L.G."/>
        </authorList>
    </citation>
    <scope>NUCLEOTIDE SEQUENCE [LARGE SCALE GENOMIC DNA]</scope>
    <source>
        <strain evidence="2">C18/9</strain>
    </source>
</reference>
<sequence length="109" mass="12142">MFGATLNEHLRDILIDAAPPPLAMTYASFLFQFNTSQGAYCLNNPFKVPRHAEKIPGRIEISDENGNGAGSEVRCNRFSKILSLKGTSAAMVKTWAMRERSWGIIKVRL</sequence>
<dbReference type="EMBL" id="FUEG01000025">
    <property type="protein sequence ID" value="SJL14865.1"/>
    <property type="molecule type" value="Genomic_DNA"/>
</dbReference>
<dbReference type="Proteomes" id="UP000219338">
    <property type="component" value="Unassembled WGS sequence"/>
</dbReference>
<name>A0A284S1H3_ARMOS</name>
<proteinExistence type="predicted"/>
<accession>A0A284S1H3</accession>
<evidence type="ECO:0000313" key="1">
    <source>
        <dbReference type="EMBL" id="SJL14865.1"/>
    </source>
</evidence>
<protein>
    <submittedName>
        <fullName evidence="1">Uncharacterized protein</fullName>
    </submittedName>
</protein>
<dbReference type="AlphaFoldDB" id="A0A284S1H3"/>
<gene>
    <name evidence="1" type="ORF">ARMOST_18339</name>
</gene>
<keyword evidence="2" id="KW-1185">Reference proteome</keyword>
<evidence type="ECO:0000313" key="2">
    <source>
        <dbReference type="Proteomes" id="UP000219338"/>
    </source>
</evidence>
<organism evidence="1 2">
    <name type="scientific">Armillaria ostoyae</name>
    <name type="common">Armillaria root rot fungus</name>
    <dbReference type="NCBI Taxonomy" id="47428"/>
    <lineage>
        <taxon>Eukaryota</taxon>
        <taxon>Fungi</taxon>
        <taxon>Dikarya</taxon>
        <taxon>Basidiomycota</taxon>
        <taxon>Agaricomycotina</taxon>
        <taxon>Agaricomycetes</taxon>
        <taxon>Agaricomycetidae</taxon>
        <taxon>Agaricales</taxon>
        <taxon>Marasmiineae</taxon>
        <taxon>Physalacriaceae</taxon>
        <taxon>Armillaria</taxon>
    </lineage>
</organism>